<proteinExistence type="inferred from homology"/>
<organism evidence="5 6">
    <name type="scientific">Aestuariivirga litoralis</name>
    <dbReference type="NCBI Taxonomy" id="2650924"/>
    <lineage>
        <taxon>Bacteria</taxon>
        <taxon>Pseudomonadati</taxon>
        <taxon>Pseudomonadota</taxon>
        <taxon>Alphaproteobacteria</taxon>
        <taxon>Hyphomicrobiales</taxon>
        <taxon>Aestuariivirgaceae</taxon>
        <taxon>Aestuariivirga</taxon>
    </lineage>
</organism>
<dbReference type="InterPro" id="IPR020084">
    <property type="entry name" value="NUDIX_hydrolase_CS"/>
</dbReference>
<keyword evidence="2 3" id="KW-0378">Hydrolase</keyword>
<evidence type="ECO:0000256" key="2">
    <source>
        <dbReference type="ARBA" id="ARBA00022801"/>
    </source>
</evidence>
<evidence type="ECO:0000256" key="1">
    <source>
        <dbReference type="ARBA" id="ARBA00001946"/>
    </source>
</evidence>
<comment type="similarity">
    <text evidence="3">Belongs to the Nudix hydrolase family.</text>
</comment>
<evidence type="ECO:0000313" key="6">
    <source>
        <dbReference type="Proteomes" id="UP000248795"/>
    </source>
</evidence>
<evidence type="ECO:0000313" key="5">
    <source>
        <dbReference type="EMBL" id="PZF78441.1"/>
    </source>
</evidence>
<dbReference type="GO" id="GO:0016787">
    <property type="term" value="F:hydrolase activity"/>
    <property type="evidence" value="ECO:0007669"/>
    <property type="project" value="UniProtKB-KW"/>
</dbReference>
<dbReference type="EMBL" id="QKVK01000001">
    <property type="protein sequence ID" value="PZF78441.1"/>
    <property type="molecule type" value="Genomic_DNA"/>
</dbReference>
<evidence type="ECO:0000256" key="3">
    <source>
        <dbReference type="RuleBase" id="RU003476"/>
    </source>
</evidence>
<sequence>MSEPLKRAAFRVMKPFLHAVYRQTRGMTLGTRVLALKGDPPQVLLVRHGYTPGWLLPGGGVERGEALADAAIRELREEAGIVAEEAPQLHGIYLNDAQFVGDHVACYILRRFREQGFTPGAEIAEARFFPVSALPDGTTPGTRRRIAEVIGGTAPSALW</sequence>
<name>A0A2W2ATA9_9HYPH</name>
<dbReference type="PROSITE" id="PS00893">
    <property type="entry name" value="NUDIX_BOX"/>
    <property type="match status" value="1"/>
</dbReference>
<accession>A0A2W2ATA9</accession>
<dbReference type="PROSITE" id="PS51462">
    <property type="entry name" value="NUDIX"/>
    <property type="match status" value="1"/>
</dbReference>
<reference evidence="6" key="1">
    <citation type="submission" date="2018-06" db="EMBL/GenBank/DDBJ databases">
        <title>Aestuariibacter litoralis strain KCTC 52945T.</title>
        <authorList>
            <person name="Li X."/>
            <person name="Salam N."/>
            <person name="Li J.-L."/>
            <person name="Chen Y.-M."/>
            <person name="Yang Z.-W."/>
            <person name="Zhang L.-Y."/>
            <person name="Han M.-X."/>
            <person name="Xiao M."/>
            <person name="Li W.-J."/>
        </authorList>
    </citation>
    <scope>NUCLEOTIDE SEQUENCE [LARGE SCALE GENOMIC DNA]</scope>
    <source>
        <strain evidence="6">KCTC 52945</strain>
    </source>
</reference>
<feature type="domain" description="Nudix hydrolase" evidence="4">
    <location>
        <begin position="20"/>
        <end position="151"/>
    </location>
</feature>
<evidence type="ECO:0000259" key="4">
    <source>
        <dbReference type="PROSITE" id="PS51462"/>
    </source>
</evidence>
<dbReference type="Pfam" id="PF00293">
    <property type="entry name" value="NUDIX"/>
    <property type="match status" value="1"/>
</dbReference>
<dbReference type="PRINTS" id="PR00502">
    <property type="entry name" value="NUDIXFAMILY"/>
</dbReference>
<dbReference type="AlphaFoldDB" id="A0A2W2ATA9"/>
<comment type="caution">
    <text evidence="5">The sequence shown here is derived from an EMBL/GenBank/DDBJ whole genome shotgun (WGS) entry which is preliminary data.</text>
</comment>
<comment type="cofactor">
    <cofactor evidence="1">
        <name>Mg(2+)</name>
        <dbReference type="ChEBI" id="CHEBI:18420"/>
    </cofactor>
</comment>
<protein>
    <recommendedName>
        <fullName evidence="4">Nudix hydrolase domain-containing protein</fullName>
    </recommendedName>
</protein>
<keyword evidence="6" id="KW-1185">Reference proteome</keyword>
<dbReference type="Proteomes" id="UP000248795">
    <property type="component" value="Unassembled WGS sequence"/>
</dbReference>
<dbReference type="PANTHER" id="PTHR43046">
    <property type="entry name" value="GDP-MANNOSE MANNOSYL HYDROLASE"/>
    <property type="match status" value="1"/>
</dbReference>
<dbReference type="InterPro" id="IPR000086">
    <property type="entry name" value="NUDIX_hydrolase_dom"/>
</dbReference>
<dbReference type="SUPFAM" id="SSF55811">
    <property type="entry name" value="Nudix"/>
    <property type="match status" value="1"/>
</dbReference>
<dbReference type="InterPro" id="IPR015797">
    <property type="entry name" value="NUDIX_hydrolase-like_dom_sf"/>
</dbReference>
<dbReference type="InterPro" id="IPR020476">
    <property type="entry name" value="Nudix_hydrolase"/>
</dbReference>
<gene>
    <name evidence="5" type="ORF">DK847_01075</name>
</gene>
<dbReference type="PANTHER" id="PTHR43046:SF14">
    <property type="entry name" value="MUTT_NUDIX FAMILY PROTEIN"/>
    <property type="match status" value="1"/>
</dbReference>
<dbReference type="Gene3D" id="3.90.79.10">
    <property type="entry name" value="Nucleoside Triphosphate Pyrophosphohydrolase"/>
    <property type="match status" value="1"/>
</dbReference>